<dbReference type="InterPro" id="IPR000719">
    <property type="entry name" value="Prot_kinase_dom"/>
</dbReference>
<evidence type="ECO:0000256" key="2">
    <source>
        <dbReference type="ARBA" id="ARBA00022840"/>
    </source>
</evidence>
<proteinExistence type="predicted"/>
<evidence type="ECO:0000313" key="6">
    <source>
        <dbReference type="RefSeq" id="XP_013884638.1"/>
    </source>
</evidence>
<evidence type="ECO:0000256" key="3">
    <source>
        <dbReference type="SAM" id="MobiDB-lite"/>
    </source>
</evidence>
<dbReference type="PROSITE" id="PS00109">
    <property type="entry name" value="PROTEIN_KINASE_TYR"/>
    <property type="match status" value="1"/>
</dbReference>
<dbReference type="PANTHER" id="PTHR24416:SF53">
    <property type="entry name" value="PLATELET-DERIVED GROWTH FACTOR RECEPTOR BETA"/>
    <property type="match status" value="1"/>
</dbReference>
<evidence type="ECO:0000259" key="4">
    <source>
        <dbReference type="PROSITE" id="PS50011"/>
    </source>
</evidence>
<dbReference type="SUPFAM" id="SSF56112">
    <property type="entry name" value="Protein kinase-like (PK-like)"/>
    <property type="match status" value="1"/>
</dbReference>
<evidence type="ECO:0000313" key="5">
    <source>
        <dbReference type="Proteomes" id="UP000192220"/>
    </source>
</evidence>
<dbReference type="AlphaFoldDB" id="A0A2I4CXB4"/>
<feature type="domain" description="Protein kinase" evidence="4">
    <location>
        <begin position="1"/>
        <end position="203"/>
    </location>
</feature>
<dbReference type="InParanoid" id="A0A2I4CXB4"/>
<keyword evidence="6" id="KW-0675">Receptor</keyword>
<sequence length="203" mass="21988">MDTPTNSSDSDSRVLSDSDGGYMDLTKNSGIQTIALKELQTAETPHTETDQASSLLSSDSSPLSLTDLISFSFQVAQAMDFLSSIQCVHGDLAARNVLVSEGKLVKVCDFGLARDVLKNQDYIIRGNSFLPLKWMSPESIFQKIYSSESDVWSYGVLLWEIFSLGESVTSLTNNLKPNQGQVLGAAASAETQTSLSPDTWTSS</sequence>
<dbReference type="InterPro" id="IPR050122">
    <property type="entry name" value="RTK"/>
</dbReference>
<dbReference type="GO" id="GO:0005524">
    <property type="term" value="F:ATP binding"/>
    <property type="evidence" value="ECO:0007669"/>
    <property type="project" value="UniProtKB-KW"/>
</dbReference>
<accession>A0A2I4CXB4</accession>
<gene>
    <name evidence="6" type="primary">LOC106532990</name>
</gene>
<dbReference type="InterPro" id="IPR001245">
    <property type="entry name" value="Ser-Thr/Tyr_kinase_cat_dom"/>
</dbReference>
<dbReference type="Gene3D" id="1.10.510.10">
    <property type="entry name" value="Transferase(Phosphotransferase) domain 1"/>
    <property type="match status" value="1"/>
</dbReference>
<name>A0A2I4CXB4_AUSLI</name>
<dbReference type="PRINTS" id="PR00109">
    <property type="entry name" value="TYRKINASE"/>
</dbReference>
<keyword evidence="2" id="KW-0067">ATP-binding</keyword>
<dbReference type="PROSITE" id="PS50011">
    <property type="entry name" value="PROTEIN_KINASE_DOM"/>
    <property type="match status" value="1"/>
</dbReference>
<dbReference type="Proteomes" id="UP000192220">
    <property type="component" value="Unplaced"/>
</dbReference>
<dbReference type="GO" id="GO:0001525">
    <property type="term" value="P:angiogenesis"/>
    <property type="evidence" value="ECO:0007669"/>
    <property type="project" value="TreeGrafter"/>
</dbReference>
<keyword evidence="1" id="KW-0547">Nucleotide-binding</keyword>
<dbReference type="Pfam" id="PF07714">
    <property type="entry name" value="PK_Tyr_Ser-Thr"/>
    <property type="match status" value="1"/>
</dbReference>
<dbReference type="InterPro" id="IPR011009">
    <property type="entry name" value="Kinase-like_dom_sf"/>
</dbReference>
<keyword evidence="5" id="KW-1185">Reference proteome</keyword>
<dbReference type="OrthoDB" id="6077854at2759"/>
<reference evidence="6" key="1">
    <citation type="submission" date="2025-08" db="UniProtKB">
        <authorList>
            <consortium name="RefSeq"/>
        </authorList>
    </citation>
    <scope>IDENTIFICATION</scope>
</reference>
<dbReference type="InterPro" id="IPR008266">
    <property type="entry name" value="Tyr_kinase_AS"/>
</dbReference>
<dbReference type="GO" id="GO:0048407">
    <property type="term" value="F:platelet-derived growth factor binding"/>
    <property type="evidence" value="ECO:0007669"/>
    <property type="project" value="TreeGrafter"/>
</dbReference>
<dbReference type="GO" id="GO:0005019">
    <property type="term" value="F:platelet-derived growth factor beta-receptor activity"/>
    <property type="evidence" value="ECO:0007669"/>
    <property type="project" value="TreeGrafter"/>
</dbReference>
<dbReference type="STRING" id="52670.A0A2I4CXB4"/>
<dbReference type="GeneID" id="106532990"/>
<dbReference type="PANTHER" id="PTHR24416">
    <property type="entry name" value="TYROSINE-PROTEIN KINASE RECEPTOR"/>
    <property type="match status" value="1"/>
</dbReference>
<evidence type="ECO:0000256" key="1">
    <source>
        <dbReference type="ARBA" id="ARBA00022741"/>
    </source>
</evidence>
<organism evidence="5 6">
    <name type="scientific">Austrofundulus limnaeus</name>
    <name type="common">Annual killifish</name>
    <dbReference type="NCBI Taxonomy" id="52670"/>
    <lineage>
        <taxon>Eukaryota</taxon>
        <taxon>Metazoa</taxon>
        <taxon>Chordata</taxon>
        <taxon>Craniata</taxon>
        <taxon>Vertebrata</taxon>
        <taxon>Euteleostomi</taxon>
        <taxon>Actinopterygii</taxon>
        <taxon>Neopterygii</taxon>
        <taxon>Teleostei</taxon>
        <taxon>Neoteleostei</taxon>
        <taxon>Acanthomorphata</taxon>
        <taxon>Ovalentaria</taxon>
        <taxon>Atherinomorphae</taxon>
        <taxon>Cyprinodontiformes</taxon>
        <taxon>Rivulidae</taxon>
        <taxon>Austrofundulus</taxon>
    </lineage>
</organism>
<dbReference type="GO" id="GO:0043235">
    <property type="term" value="C:receptor complex"/>
    <property type="evidence" value="ECO:0007669"/>
    <property type="project" value="TreeGrafter"/>
</dbReference>
<dbReference type="GO" id="GO:0060326">
    <property type="term" value="P:cell chemotaxis"/>
    <property type="evidence" value="ECO:0007669"/>
    <property type="project" value="TreeGrafter"/>
</dbReference>
<dbReference type="KEGG" id="alim:106532990"/>
<feature type="non-terminal residue" evidence="6">
    <location>
        <position position="203"/>
    </location>
</feature>
<dbReference type="GO" id="GO:0005886">
    <property type="term" value="C:plasma membrane"/>
    <property type="evidence" value="ECO:0007669"/>
    <property type="project" value="TreeGrafter"/>
</dbReference>
<feature type="region of interest" description="Disordered" evidence="3">
    <location>
        <begin position="1"/>
        <end position="23"/>
    </location>
</feature>
<dbReference type="GO" id="GO:0014911">
    <property type="term" value="P:positive regulation of smooth muscle cell migration"/>
    <property type="evidence" value="ECO:0007669"/>
    <property type="project" value="TreeGrafter"/>
</dbReference>
<dbReference type="RefSeq" id="XP_013884638.1">
    <property type="nucleotide sequence ID" value="XM_014029184.1"/>
</dbReference>
<protein>
    <submittedName>
        <fullName evidence="6">Platelet-derived growth factor receptor beta</fullName>
    </submittedName>
</protein>